<dbReference type="EMBL" id="UYRU01073947">
    <property type="protein sequence ID" value="VDN24051.1"/>
    <property type="molecule type" value="Genomic_DNA"/>
</dbReference>
<name>A0A3P7MZS9_DIBLA</name>
<evidence type="ECO:0000313" key="1">
    <source>
        <dbReference type="EMBL" id="VDN24051.1"/>
    </source>
</evidence>
<evidence type="ECO:0000313" key="2">
    <source>
        <dbReference type="Proteomes" id="UP000281553"/>
    </source>
</evidence>
<accession>A0A3P7MZS9</accession>
<gene>
    <name evidence="1" type="ORF">DILT_LOCUS14369</name>
</gene>
<dbReference type="OrthoDB" id="10477735at2759"/>
<sequence>MPGPAVLVSGEDGRTIWATALVLAFLKVQAARRSTEWLLFAKKGRSWLVKHLPATGGGDSSLDGLLSLAKTTLTSLLPHP</sequence>
<dbReference type="Proteomes" id="UP000281553">
    <property type="component" value="Unassembled WGS sequence"/>
</dbReference>
<reference evidence="1 2" key="1">
    <citation type="submission" date="2018-11" db="EMBL/GenBank/DDBJ databases">
        <authorList>
            <consortium name="Pathogen Informatics"/>
        </authorList>
    </citation>
    <scope>NUCLEOTIDE SEQUENCE [LARGE SCALE GENOMIC DNA]</scope>
</reference>
<proteinExistence type="predicted"/>
<organism evidence="1 2">
    <name type="scientific">Dibothriocephalus latus</name>
    <name type="common">Fish tapeworm</name>
    <name type="synonym">Diphyllobothrium latum</name>
    <dbReference type="NCBI Taxonomy" id="60516"/>
    <lineage>
        <taxon>Eukaryota</taxon>
        <taxon>Metazoa</taxon>
        <taxon>Spiralia</taxon>
        <taxon>Lophotrochozoa</taxon>
        <taxon>Platyhelminthes</taxon>
        <taxon>Cestoda</taxon>
        <taxon>Eucestoda</taxon>
        <taxon>Diphyllobothriidea</taxon>
        <taxon>Diphyllobothriidae</taxon>
        <taxon>Dibothriocephalus</taxon>
    </lineage>
</organism>
<dbReference type="AlphaFoldDB" id="A0A3P7MZS9"/>
<keyword evidence="2" id="KW-1185">Reference proteome</keyword>
<protein>
    <submittedName>
        <fullName evidence="1">Uncharacterized protein</fullName>
    </submittedName>
</protein>